<accession>A0A834LWY4</accession>
<reference evidence="1" key="1">
    <citation type="submission" date="2019-11" db="EMBL/GenBank/DDBJ databases">
        <authorList>
            <person name="Liu Y."/>
            <person name="Hou J."/>
            <person name="Li T.-Q."/>
            <person name="Guan C.-H."/>
            <person name="Wu X."/>
            <person name="Wu H.-Z."/>
            <person name="Ling F."/>
            <person name="Zhang R."/>
            <person name="Shi X.-G."/>
            <person name="Ren J.-P."/>
            <person name="Chen E.-F."/>
            <person name="Sun J.-M."/>
        </authorList>
    </citation>
    <scope>NUCLEOTIDE SEQUENCE</scope>
    <source>
        <strain evidence="1">Adult_tree_wgs_1</strain>
        <tissue evidence="1">Leaves</tissue>
    </source>
</reference>
<organism evidence="1 2">
    <name type="scientific">Rhododendron simsii</name>
    <name type="common">Sims's rhododendron</name>
    <dbReference type="NCBI Taxonomy" id="118357"/>
    <lineage>
        <taxon>Eukaryota</taxon>
        <taxon>Viridiplantae</taxon>
        <taxon>Streptophyta</taxon>
        <taxon>Embryophyta</taxon>
        <taxon>Tracheophyta</taxon>
        <taxon>Spermatophyta</taxon>
        <taxon>Magnoliopsida</taxon>
        <taxon>eudicotyledons</taxon>
        <taxon>Gunneridae</taxon>
        <taxon>Pentapetalae</taxon>
        <taxon>asterids</taxon>
        <taxon>Ericales</taxon>
        <taxon>Ericaceae</taxon>
        <taxon>Ericoideae</taxon>
        <taxon>Rhodoreae</taxon>
        <taxon>Rhododendron</taxon>
    </lineage>
</organism>
<dbReference type="Proteomes" id="UP000626092">
    <property type="component" value="Unassembled WGS sequence"/>
</dbReference>
<keyword evidence="2" id="KW-1185">Reference proteome</keyword>
<name>A0A834LWY4_RHOSS</name>
<evidence type="ECO:0000313" key="2">
    <source>
        <dbReference type="Proteomes" id="UP000626092"/>
    </source>
</evidence>
<proteinExistence type="predicted"/>
<protein>
    <submittedName>
        <fullName evidence="1">Uncharacterized protein</fullName>
    </submittedName>
</protein>
<dbReference type="AlphaFoldDB" id="A0A834LWY4"/>
<comment type="caution">
    <text evidence="1">The sequence shown here is derived from an EMBL/GenBank/DDBJ whole genome shotgun (WGS) entry which is preliminary data.</text>
</comment>
<gene>
    <name evidence="1" type="ORF">RHSIM_Rhsim01G0147100</name>
</gene>
<sequence length="309" mass="35005">MVVVFLWVSTECISLSFSLSKVRMYLSLSHAMGILFARLAVFEDHERMNEGERSSPDRLFRLFLPMSFTLSHISDEPNNKEEDPLKLVKYFAYRFRIYACWFLYSVFTSDSCKTALKPNSSDKQPTNPPPQQSRLCRSSEKILTGLLRVQNRVQNILENKMCWRVRLAQAYLLLKGVCICDKRQPVYHDSICRVSLICRCHMSSSGTVVKALTWYELKIELDIDFWMGIVLAVLYTSPGAMYSVTLLNLKGIGGIEIAVRRGVAVMYGIVDGREGSCDWAVAVILSFSDEVRNLASGSHFRPLALVATG</sequence>
<evidence type="ECO:0000313" key="1">
    <source>
        <dbReference type="EMBL" id="KAF7153912.1"/>
    </source>
</evidence>
<dbReference type="OrthoDB" id="1675159at2759"/>
<dbReference type="EMBL" id="WJXA01000001">
    <property type="protein sequence ID" value="KAF7153912.1"/>
    <property type="molecule type" value="Genomic_DNA"/>
</dbReference>